<dbReference type="InterPro" id="IPR002104">
    <property type="entry name" value="Integrase_catalytic"/>
</dbReference>
<feature type="domain" description="Tyr recombinase" evidence="7">
    <location>
        <begin position="181"/>
        <end position="390"/>
    </location>
</feature>
<dbReference type="PANTHER" id="PTHR30349:SF64">
    <property type="entry name" value="PROPHAGE INTEGRASE INTD-RELATED"/>
    <property type="match status" value="1"/>
</dbReference>
<evidence type="ECO:0000256" key="2">
    <source>
        <dbReference type="ARBA" id="ARBA00022908"/>
    </source>
</evidence>
<dbReference type="EMBL" id="CP017241">
    <property type="protein sequence ID" value="APO74589.1"/>
    <property type="molecule type" value="Genomic_DNA"/>
</dbReference>
<dbReference type="CDD" id="cd01189">
    <property type="entry name" value="INT_ICEBs1_C_like"/>
    <property type="match status" value="1"/>
</dbReference>
<dbReference type="InterPro" id="IPR053876">
    <property type="entry name" value="Phage_int_M"/>
</dbReference>
<dbReference type="InterPro" id="IPR050090">
    <property type="entry name" value="Tyrosine_recombinase_XerCD"/>
</dbReference>
<dbReference type="PROSITE" id="PS51900">
    <property type="entry name" value="CB"/>
    <property type="match status" value="1"/>
</dbReference>
<dbReference type="RefSeq" id="WP_074061084.1">
    <property type="nucleotide sequence ID" value="NZ_CP017241.1"/>
</dbReference>
<dbReference type="InterPro" id="IPR044068">
    <property type="entry name" value="CB"/>
</dbReference>
<evidence type="ECO:0000256" key="5">
    <source>
        <dbReference type="PROSITE-ProRule" id="PRU01248"/>
    </source>
</evidence>
<dbReference type="PROSITE" id="PS51898">
    <property type="entry name" value="TYR_RECOMBINASE"/>
    <property type="match status" value="1"/>
</dbReference>
<name>A0A1L5P355_RHIET</name>
<evidence type="ECO:0000259" key="7">
    <source>
        <dbReference type="PROSITE" id="PS51898"/>
    </source>
</evidence>
<dbReference type="GO" id="GO:0006310">
    <property type="term" value="P:DNA recombination"/>
    <property type="evidence" value="ECO:0007669"/>
    <property type="project" value="UniProtKB-KW"/>
</dbReference>
<evidence type="ECO:0000259" key="8">
    <source>
        <dbReference type="PROSITE" id="PS51900"/>
    </source>
</evidence>
<dbReference type="Pfam" id="PF00589">
    <property type="entry name" value="Phage_integrase"/>
    <property type="match status" value="1"/>
</dbReference>
<dbReference type="InterPro" id="IPR013762">
    <property type="entry name" value="Integrase-like_cat_sf"/>
</dbReference>
<comment type="similarity">
    <text evidence="1">Belongs to the 'phage' integrase family.</text>
</comment>
<evidence type="ECO:0000313" key="9">
    <source>
        <dbReference type="EMBL" id="APO74589.1"/>
    </source>
</evidence>
<evidence type="ECO:0000313" key="10">
    <source>
        <dbReference type="Proteomes" id="UP000185109"/>
    </source>
</evidence>
<evidence type="ECO:0000256" key="3">
    <source>
        <dbReference type="ARBA" id="ARBA00023125"/>
    </source>
</evidence>
<dbReference type="SUPFAM" id="SSF56349">
    <property type="entry name" value="DNA breaking-rejoining enzymes"/>
    <property type="match status" value="1"/>
</dbReference>
<feature type="compositionally biased region" description="Basic residues" evidence="6">
    <location>
        <begin position="163"/>
        <end position="176"/>
    </location>
</feature>
<keyword evidence="4" id="KW-0233">DNA recombination</keyword>
<reference evidence="9 10" key="1">
    <citation type="submission" date="2016-09" db="EMBL/GenBank/DDBJ databases">
        <title>The complete genome sequences of Rhizobium gallicum, symbiovars gallicum and phaseoli, symbionts associated to common bean (Phaseolus vulgaris).</title>
        <authorList>
            <person name="Bustos P."/>
            <person name="Santamaria R.I."/>
            <person name="Perez-Carrascal O.M."/>
            <person name="Juarez S."/>
            <person name="Lozano L."/>
            <person name="Martinez-Flores I."/>
            <person name="Martinez-Romero E."/>
            <person name="Cevallos M."/>
            <person name="Romero D."/>
            <person name="Davila G."/>
            <person name="Gonzalez V."/>
        </authorList>
    </citation>
    <scope>NUCLEOTIDE SEQUENCE [LARGE SCALE GENOMIC DNA]</scope>
    <source>
        <strain evidence="9 10">8C-3</strain>
    </source>
</reference>
<dbReference type="GO" id="GO:0003677">
    <property type="term" value="F:DNA binding"/>
    <property type="evidence" value="ECO:0007669"/>
    <property type="project" value="UniProtKB-UniRule"/>
</dbReference>
<dbReference type="PANTHER" id="PTHR30349">
    <property type="entry name" value="PHAGE INTEGRASE-RELATED"/>
    <property type="match status" value="1"/>
</dbReference>
<dbReference type="GO" id="GO:0015074">
    <property type="term" value="P:DNA integration"/>
    <property type="evidence" value="ECO:0007669"/>
    <property type="project" value="UniProtKB-KW"/>
</dbReference>
<accession>A0A1L5P355</accession>
<dbReference type="Gene3D" id="1.10.150.130">
    <property type="match status" value="1"/>
</dbReference>
<feature type="domain" description="Core-binding (CB)" evidence="8">
    <location>
        <begin position="64"/>
        <end position="147"/>
    </location>
</feature>
<organism evidence="9 10">
    <name type="scientific">Rhizobium etli 8C-3</name>
    <dbReference type="NCBI Taxonomy" id="538025"/>
    <lineage>
        <taxon>Bacteria</taxon>
        <taxon>Pseudomonadati</taxon>
        <taxon>Pseudomonadota</taxon>
        <taxon>Alphaproteobacteria</taxon>
        <taxon>Hyphomicrobiales</taxon>
        <taxon>Rhizobiaceae</taxon>
        <taxon>Rhizobium/Agrobacterium group</taxon>
        <taxon>Rhizobium</taxon>
    </lineage>
</organism>
<keyword evidence="2" id="KW-0229">DNA integration</keyword>
<proteinExistence type="inferred from homology"/>
<feature type="region of interest" description="Disordered" evidence="6">
    <location>
        <begin position="158"/>
        <end position="177"/>
    </location>
</feature>
<dbReference type="InterPro" id="IPR011010">
    <property type="entry name" value="DNA_brk_join_enz"/>
</dbReference>
<dbReference type="Pfam" id="PF22022">
    <property type="entry name" value="Phage_int_M"/>
    <property type="match status" value="1"/>
</dbReference>
<evidence type="ECO:0000256" key="6">
    <source>
        <dbReference type="SAM" id="MobiDB-lite"/>
    </source>
</evidence>
<evidence type="ECO:0000256" key="1">
    <source>
        <dbReference type="ARBA" id="ARBA00008857"/>
    </source>
</evidence>
<gene>
    <name evidence="9" type="ORF">AM571_CH01768</name>
</gene>
<protein>
    <submittedName>
        <fullName evidence="9">Integrase/recombinase family protein</fullName>
    </submittedName>
</protein>
<dbReference type="Proteomes" id="UP000185109">
    <property type="component" value="Chromosome"/>
</dbReference>
<sequence>MSVRKREWTTPKGVEKSAWVVDYVDGQGTRRLKTFAKKKEADQFAATASVEVREGVHVADSASVTVEKAGKLWIASGETAGLERSTIDQRKSHLEHHIKPIIGSVLLSKLTVPGVRDFEDKLRKEGRSPAMTKKVITSLGSIFADANERGLATRNPVRDIRGGRKGRERRAEKRQKGRVEVGVDIPTRDEIKALVAVLEGNWRPLLITLIFTGMRSSELRALRWQDVDFKRGEITVRQRVDQYKELGPPKSEAGVRTIPVPPLVINALKELKLKQSNQAGVVFANPDGDSRSHSNVVTKGLQPAMVRAGVTIDTGELDKKGNPILKAKYTGLHALRHFYASWLINRKDDGGLGLPAKMVQERLGHASIVMTMDVYGHLFPRADDGTELAHAANILLT</sequence>
<dbReference type="Gene3D" id="1.10.443.10">
    <property type="entry name" value="Intergrase catalytic core"/>
    <property type="match status" value="1"/>
</dbReference>
<evidence type="ECO:0000256" key="4">
    <source>
        <dbReference type="ARBA" id="ARBA00023172"/>
    </source>
</evidence>
<keyword evidence="3 5" id="KW-0238">DNA-binding</keyword>
<dbReference type="InterPro" id="IPR010998">
    <property type="entry name" value="Integrase_recombinase_N"/>
</dbReference>
<dbReference type="AlphaFoldDB" id="A0A1L5P355"/>